<evidence type="ECO:0000313" key="2">
    <source>
        <dbReference type="EMBL" id="MEC5422261.1"/>
    </source>
</evidence>
<dbReference type="RefSeq" id="WP_327605830.1">
    <property type="nucleotide sequence ID" value="NZ_JARZFX010000001.1"/>
</dbReference>
<keyword evidence="1" id="KW-1133">Transmembrane helix</keyword>
<sequence length="125" mass="14716">MKKPLFFISNEKGFVLPYILFIITLVFIFLTSNISTYKNEIKMTENHLEQVIIETLYQMGHTKLKEEFVTNNYHATQISYSFPDGLVNINLTPLTQTKYRLEFNITTTKRSVYNLFSFLDTNDLI</sequence>
<reference evidence="2 3" key="1">
    <citation type="journal article" date="2024" name="Int. J. Syst. Evol. Microbiol.">
        <title>Virgibacillus tibetensis sp. nov., isolated from salt lake on the Tibetan Plateau of China.</title>
        <authorList>
            <person name="Phurbu D."/>
            <person name="Liu Z.-X."/>
            <person name="Wang R."/>
            <person name="Zheng Y.-Y."/>
            <person name="Liu H.-C."/>
            <person name="Zhou Y.-G."/>
            <person name="Yu Y.-J."/>
            <person name="Li A.-H."/>
        </authorList>
    </citation>
    <scope>NUCLEOTIDE SEQUENCE [LARGE SCALE GENOMIC DNA]</scope>
    <source>
        <strain evidence="2 3">C22-A2</strain>
    </source>
</reference>
<keyword evidence="1" id="KW-0812">Transmembrane</keyword>
<accession>A0ABU6KB39</accession>
<evidence type="ECO:0008006" key="4">
    <source>
        <dbReference type="Google" id="ProtNLM"/>
    </source>
</evidence>
<proteinExistence type="predicted"/>
<protein>
    <recommendedName>
        <fullName evidence="4">ComG operon protein 7</fullName>
    </recommendedName>
</protein>
<keyword evidence="3" id="KW-1185">Reference proteome</keyword>
<evidence type="ECO:0000313" key="3">
    <source>
        <dbReference type="Proteomes" id="UP001335737"/>
    </source>
</evidence>
<gene>
    <name evidence="2" type="ORF">QGM71_02005</name>
</gene>
<evidence type="ECO:0000256" key="1">
    <source>
        <dbReference type="SAM" id="Phobius"/>
    </source>
</evidence>
<comment type="caution">
    <text evidence="2">The sequence shown here is derived from an EMBL/GenBank/DDBJ whole genome shotgun (WGS) entry which is preliminary data.</text>
</comment>
<name>A0ABU6KB39_9BACI</name>
<organism evidence="2 3">
    <name type="scientific">Virgibacillus tibetensis</name>
    <dbReference type="NCBI Taxonomy" id="3042313"/>
    <lineage>
        <taxon>Bacteria</taxon>
        <taxon>Bacillati</taxon>
        <taxon>Bacillota</taxon>
        <taxon>Bacilli</taxon>
        <taxon>Bacillales</taxon>
        <taxon>Bacillaceae</taxon>
        <taxon>Virgibacillus</taxon>
    </lineage>
</organism>
<feature type="transmembrane region" description="Helical" evidence="1">
    <location>
        <begin position="15"/>
        <end position="34"/>
    </location>
</feature>
<dbReference type="EMBL" id="JARZFX010000001">
    <property type="protein sequence ID" value="MEC5422261.1"/>
    <property type="molecule type" value="Genomic_DNA"/>
</dbReference>
<dbReference type="Proteomes" id="UP001335737">
    <property type="component" value="Unassembled WGS sequence"/>
</dbReference>
<keyword evidence="1" id="KW-0472">Membrane</keyword>